<evidence type="ECO:0000259" key="8">
    <source>
        <dbReference type="Pfam" id="PF02687"/>
    </source>
</evidence>
<name>A0A2V1IXM3_9BACT</name>
<feature type="transmembrane region" description="Helical" evidence="7">
    <location>
        <begin position="336"/>
        <end position="362"/>
    </location>
</feature>
<dbReference type="PANTHER" id="PTHR30489:SF0">
    <property type="entry name" value="LIPOPROTEIN-RELEASING SYSTEM TRANSMEMBRANE PROTEIN LOLE"/>
    <property type="match status" value="1"/>
</dbReference>
<evidence type="ECO:0000256" key="4">
    <source>
        <dbReference type="ARBA" id="ARBA00022692"/>
    </source>
</evidence>
<comment type="similarity">
    <text evidence="2">Belongs to the ABC-4 integral membrane protein family. LolC/E subfamily.</text>
</comment>
<evidence type="ECO:0000256" key="3">
    <source>
        <dbReference type="ARBA" id="ARBA00022475"/>
    </source>
</evidence>
<evidence type="ECO:0000256" key="2">
    <source>
        <dbReference type="ARBA" id="ARBA00005236"/>
    </source>
</evidence>
<protein>
    <submittedName>
        <fullName evidence="10">ABC transporter permease</fullName>
    </submittedName>
</protein>
<dbReference type="Proteomes" id="UP000244925">
    <property type="component" value="Unassembled WGS sequence"/>
</dbReference>
<dbReference type="EMBL" id="PUBV01000007">
    <property type="protein sequence ID" value="PWB08177.1"/>
    <property type="molecule type" value="Genomic_DNA"/>
</dbReference>
<dbReference type="AlphaFoldDB" id="A0A2V1IXM3"/>
<accession>A0A2V1IXM3</accession>
<dbReference type="InterPro" id="IPR025857">
    <property type="entry name" value="MacB_PCD"/>
</dbReference>
<feature type="transmembrane region" description="Helical" evidence="7">
    <location>
        <begin position="382"/>
        <end position="407"/>
    </location>
</feature>
<dbReference type="InterPro" id="IPR051447">
    <property type="entry name" value="Lipoprotein-release_system"/>
</dbReference>
<feature type="transmembrane region" description="Helical" evidence="7">
    <location>
        <begin position="290"/>
        <end position="315"/>
    </location>
</feature>
<keyword evidence="3" id="KW-1003">Cell membrane</keyword>
<dbReference type="RefSeq" id="WP_107035614.1">
    <property type="nucleotide sequence ID" value="NZ_CAONGC010000019.1"/>
</dbReference>
<proteinExistence type="inferred from homology"/>
<organism evidence="10 11">
    <name type="scientific">Paramuribaculum intestinale</name>
    <dbReference type="NCBI Taxonomy" id="2094151"/>
    <lineage>
        <taxon>Bacteria</taxon>
        <taxon>Pseudomonadati</taxon>
        <taxon>Bacteroidota</taxon>
        <taxon>Bacteroidia</taxon>
        <taxon>Bacteroidales</taxon>
        <taxon>Muribaculaceae</taxon>
        <taxon>Paramuribaculum</taxon>
    </lineage>
</organism>
<keyword evidence="11" id="KW-1185">Reference proteome</keyword>
<dbReference type="GO" id="GO:0098797">
    <property type="term" value="C:plasma membrane protein complex"/>
    <property type="evidence" value="ECO:0007669"/>
    <property type="project" value="TreeGrafter"/>
</dbReference>
<feature type="domain" description="MacB-like periplasmic core" evidence="9">
    <location>
        <begin position="31"/>
        <end position="250"/>
    </location>
</feature>
<feature type="domain" description="ABC3 transporter permease C-terminal" evidence="8">
    <location>
        <begin position="292"/>
        <end position="404"/>
    </location>
</feature>
<evidence type="ECO:0000256" key="7">
    <source>
        <dbReference type="SAM" id="Phobius"/>
    </source>
</evidence>
<dbReference type="GeneID" id="93424973"/>
<evidence type="ECO:0000256" key="1">
    <source>
        <dbReference type="ARBA" id="ARBA00004651"/>
    </source>
</evidence>
<evidence type="ECO:0000313" key="11">
    <source>
        <dbReference type="Proteomes" id="UP000244925"/>
    </source>
</evidence>
<keyword evidence="4 7" id="KW-0812">Transmembrane</keyword>
<comment type="caution">
    <text evidence="10">The sequence shown here is derived from an EMBL/GenBank/DDBJ whole genome shotgun (WGS) entry which is preliminary data.</text>
</comment>
<sequence length="424" mass="46046">MRIELELARRLSLRQRAAAGRRHSRLAPGVVIAIAGTALSLLVMVLAVSIATGFKTEIRQKVTGFEQQITVSQAEGYGAERVNRGIRLTDSLRTIIADAAPGSHASLRIHQPAMIKTDTDFEGIVLQGITDGSDTYRFIARQTAEGDTMPHFAYGHEGNPIVISRTTASALGLATGETVAVHFFIGGNLLTRKMRVAAVYDTHFGEYDKLMAFCPIDILQRLNHTDSLTGTSIDINGLDTDMIDEATASLRAGLFKHLQTTGSTESYRIDNVNTTGAIYFNWLELLDTNIVVILSLMGCVTGFTLISSLLIIILQRVRTIGLLKALGAADSQIRRVFVMMACRIVAAGLIAGNLVAVAIIVLQNRLHIIPLNPEAYYLNYVPMAECFGTIALIDVAVAIVSVALLLIPSHLISRISPAETMRYE</sequence>
<keyword evidence="5 7" id="KW-1133">Transmembrane helix</keyword>
<evidence type="ECO:0000256" key="5">
    <source>
        <dbReference type="ARBA" id="ARBA00022989"/>
    </source>
</evidence>
<feature type="transmembrane region" description="Helical" evidence="7">
    <location>
        <begin position="26"/>
        <end position="51"/>
    </location>
</feature>
<dbReference type="Pfam" id="PF02687">
    <property type="entry name" value="FtsX"/>
    <property type="match status" value="1"/>
</dbReference>
<evidence type="ECO:0000313" key="10">
    <source>
        <dbReference type="EMBL" id="PWB08177.1"/>
    </source>
</evidence>
<dbReference type="GO" id="GO:0044874">
    <property type="term" value="P:lipoprotein localization to outer membrane"/>
    <property type="evidence" value="ECO:0007669"/>
    <property type="project" value="TreeGrafter"/>
</dbReference>
<evidence type="ECO:0000259" key="9">
    <source>
        <dbReference type="Pfam" id="PF12704"/>
    </source>
</evidence>
<dbReference type="PANTHER" id="PTHR30489">
    <property type="entry name" value="LIPOPROTEIN-RELEASING SYSTEM TRANSMEMBRANE PROTEIN LOLE"/>
    <property type="match status" value="1"/>
</dbReference>
<keyword evidence="6 7" id="KW-0472">Membrane</keyword>
<gene>
    <name evidence="10" type="ORF">C5O25_04895</name>
</gene>
<dbReference type="Pfam" id="PF12704">
    <property type="entry name" value="MacB_PCD"/>
    <property type="match status" value="1"/>
</dbReference>
<comment type="subcellular location">
    <subcellularLocation>
        <location evidence="1">Cell membrane</location>
        <topology evidence="1">Multi-pass membrane protein</topology>
    </subcellularLocation>
</comment>
<reference evidence="11" key="1">
    <citation type="submission" date="2018-02" db="EMBL/GenBank/DDBJ databases">
        <authorList>
            <person name="Clavel T."/>
            <person name="Strowig T."/>
        </authorList>
    </citation>
    <scope>NUCLEOTIDE SEQUENCE [LARGE SCALE GENOMIC DNA]</scope>
    <source>
        <strain evidence="11">DSM 100764</strain>
    </source>
</reference>
<dbReference type="InterPro" id="IPR003838">
    <property type="entry name" value="ABC3_permease_C"/>
</dbReference>
<evidence type="ECO:0000256" key="6">
    <source>
        <dbReference type="ARBA" id="ARBA00023136"/>
    </source>
</evidence>